<comment type="caution">
    <text evidence="1">The sequence shown here is derived from an EMBL/GenBank/DDBJ whole genome shotgun (WGS) entry which is preliminary data.</text>
</comment>
<gene>
    <name evidence="1" type="ORF">L1987_21979</name>
</gene>
<evidence type="ECO:0000313" key="2">
    <source>
        <dbReference type="Proteomes" id="UP001056120"/>
    </source>
</evidence>
<reference evidence="1 2" key="2">
    <citation type="journal article" date="2022" name="Mol. Ecol. Resour.">
        <title>The genomes of chicory, endive, great burdock and yacon provide insights into Asteraceae paleo-polyploidization history and plant inulin production.</title>
        <authorList>
            <person name="Fan W."/>
            <person name="Wang S."/>
            <person name="Wang H."/>
            <person name="Wang A."/>
            <person name="Jiang F."/>
            <person name="Liu H."/>
            <person name="Zhao H."/>
            <person name="Xu D."/>
            <person name="Zhang Y."/>
        </authorList>
    </citation>
    <scope>NUCLEOTIDE SEQUENCE [LARGE SCALE GENOMIC DNA]</scope>
    <source>
        <strain evidence="2">cv. Yunnan</strain>
        <tissue evidence="1">Leaves</tissue>
    </source>
</reference>
<dbReference type="EMBL" id="CM042025">
    <property type="protein sequence ID" value="KAI3806087.1"/>
    <property type="molecule type" value="Genomic_DNA"/>
</dbReference>
<keyword evidence="2" id="KW-1185">Reference proteome</keyword>
<sequence length="137" mass="14642">MSPDNPFRSIPPQSAPFSPLPMASTNPSEVVAPVSPRTEAPSKALDHPPAQANAPPTSSNNSEAMKQLSHACVDKGKGNAAEAQPNPKQNLSMLDPQVKDLTYAEASKLLMSGELHIPGIVNPSQLFHFLNRKPENK</sequence>
<organism evidence="1 2">
    <name type="scientific">Smallanthus sonchifolius</name>
    <dbReference type="NCBI Taxonomy" id="185202"/>
    <lineage>
        <taxon>Eukaryota</taxon>
        <taxon>Viridiplantae</taxon>
        <taxon>Streptophyta</taxon>
        <taxon>Embryophyta</taxon>
        <taxon>Tracheophyta</taxon>
        <taxon>Spermatophyta</taxon>
        <taxon>Magnoliopsida</taxon>
        <taxon>eudicotyledons</taxon>
        <taxon>Gunneridae</taxon>
        <taxon>Pentapetalae</taxon>
        <taxon>asterids</taxon>
        <taxon>campanulids</taxon>
        <taxon>Asterales</taxon>
        <taxon>Asteraceae</taxon>
        <taxon>Asteroideae</taxon>
        <taxon>Heliantheae alliance</taxon>
        <taxon>Millerieae</taxon>
        <taxon>Smallanthus</taxon>
    </lineage>
</organism>
<accession>A0ACB9IE65</accession>
<proteinExistence type="predicted"/>
<protein>
    <submittedName>
        <fullName evidence="1">Uncharacterized protein</fullName>
    </submittedName>
</protein>
<dbReference type="Proteomes" id="UP001056120">
    <property type="component" value="Linkage Group LG08"/>
</dbReference>
<evidence type="ECO:0000313" key="1">
    <source>
        <dbReference type="EMBL" id="KAI3806087.1"/>
    </source>
</evidence>
<name>A0ACB9IE65_9ASTR</name>
<reference evidence="2" key="1">
    <citation type="journal article" date="2022" name="Mol. Ecol. Resour.">
        <title>The genomes of chicory, endive, great burdock and yacon provide insights into Asteraceae palaeo-polyploidization history and plant inulin production.</title>
        <authorList>
            <person name="Fan W."/>
            <person name="Wang S."/>
            <person name="Wang H."/>
            <person name="Wang A."/>
            <person name="Jiang F."/>
            <person name="Liu H."/>
            <person name="Zhao H."/>
            <person name="Xu D."/>
            <person name="Zhang Y."/>
        </authorList>
    </citation>
    <scope>NUCLEOTIDE SEQUENCE [LARGE SCALE GENOMIC DNA]</scope>
    <source>
        <strain evidence="2">cv. Yunnan</strain>
    </source>
</reference>